<feature type="domain" description="THO complex subunitTHOC2 C-terminal" evidence="3">
    <location>
        <begin position="4"/>
        <end position="209"/>
    </location>
</feature>
<feature type="region of interest" description="Disordered" evidence="2">
    <location>
        <begin position="240"/>
        <end position="403"/>
    </location>
</feature>
<feature type="compositionally biased region" description="Polar residues" evidence="2">
    <location>
        <begin position="241"/>
        <end position="255"/>
    </location>
</feature>
<organism evidence="4">
    <name type="scientific">Timema bartmani</name>
    <dbReference type="NCBI Taxonomy" id="61472"/>
    <lineage>
        <taxon>Eukaryota</taxon>
        <taxon>Metazoa</taxon>
        <taxon>Ecdysozoa</taxon>
        <taxon>Arthropoda</taxon>
        <taxon>Hexapoda</taxon>
        <taxon>Insecta</taxon>
        <taxon>Pterygota</taxon>
        <taxon>Neoptera</taxon>
        <taxon>Polyneoptera</taxon>
        <taxon>Phasmatodea</taxon>
        <taxon>Timematodea</taxon>
        <taxon>Timematoidea</taxon>
        <taxon>Timematidae</taxon>
        <taxon>Timema</taxon>
    </lineage>
</organism>
<dbReference type="GO" id="GO:0006406">
    <property type="term" value="P:mRNA export from nucleus"/>
    <property type="evidence" value="ECO:0007669"/>
    <property type="project" value="InterPro"/>
</dbReference>
<accession>A0A7R9HWA3</accession>
<dbReference type="AlphaFoldDB" id="A0A7R9HWA3"/>
<evidence type="ECO:0000313" key="4">
    <source>
        <dbReference type="EMBL" id="CAD7438606.1"/>
    </source>
</evidence>
<evidence type="ECO:0000256" key="1">
    <source>
        <dbReference type="ARBA" id="ARBA00047033"/>
    </source>
</evidence>
<feature type="compositionally biased region" description="Basic and acidic residues" evidence="2">
    <location>
        <begin position="424"/>
        <end position="434"/>
    </location>
</feature>
<comment type="subunit">
    <text evidence="1">Component of the THO subcomplex, which is composed of THOC1, THOC2, THOC3, THOC5, THOC6 and THOC7. The THO subcomplex interacts with DDX39B to form the THO-DDX39B complex which multimerizes into a 28-subunit tetrameric assembly. Component of the transcription/export (TREX) complex at least composed of ALYREF/THOC4, DDX39B, SARNP/CIP29, CHTOP and the THO subcomplex; in the complex interacts with THOC1, THOC3, THOC5, THOC7 and DDX39B. TREX seems to have a dynamic structure involving ATP-dependent remodeling. Interacts with POLDIP3 and ZC3H11A.</text>
</comment>
<dbReference type="PANTHER" id="PTHR21597">
    <property type="entry name" value="THO2 PROTEIN"/>
    <property type="match status" value="1"/>
</dbReference>
<gene>
    <name evidence="4" type="ORF">TBIB3V08_LOCUS1194</name>
</gene>
<proteinExistence type="predicted"/>
<dbReference type="EMBL" id="OD564490">
    <property type="protein sequence ID" value="CAD7438606.1"/>
    <property type="molecule type" value="Genomic_DNA"/>
</dbReference>
<dbReference type="GO" id="GO:0006397">
    <property type="term" value="P:mRNA processing"/>
    <property type="evidence" value="ECO:0007669"/>
    <property type="project" value="InterPro"/>
</dbReference>
<evidence type="ECO:0000259" key="3">
    <source>
        <dbReference type="Pfam" id="PF11262"/>
    </source>
</evidence>
<reference evidence="4" key="1">
    <citation type="submission" date="2020-11" db="EMBL/GenBank/DDBJ databases">
        <authorList>
            <person name="Tran Van P."/>
        </authorList>
    </citation>
    <scope>NUCLEOTIDE SEQUENCE</scope>
</reference>
<dbReference type="GO" id="GO:0000445">
    <property type="term" value="C:THO complex part of transcription export complex"/>
    <property type="evidence" value="ECO:0007669"/>
    <property type="project" value="TreeGrafter"/>
</dbReference>
<dbReference type="PANTHER" id="PTHR21597:SF0">
    <property type="entry name" value="THO COMPLEX SUBUNIT 2"/>
    <property type="match status" value="1"/>
</dbReference>
<dbReference type="InterPro" id="IPR040007">
    <property type="entry name" value="Tho2"/>
</dbReference>
<dbReference type="GO" id="GO:0003729">
    <property type="term" value="F:mRNA binding"/>
    <property type="evidence" value="ECO:0007669"/>
    <property type="project" value="TreeGrafter"/>
</dbReference>
<dbReference type="InterPro" id="IPR021418">
    <property type="entry name" value="THO_THOC2_C"/>
</dbReference>
<feature type="region of interest" description="Disordered" evidence="2">
    <location>
        <begin position="424"/>
        <end position="476"/>
    </location>
</feature>
<dbReference type="Pfam" id="PF11262">
    <property type="entry name" value="Tho2"/>
    <property type="match status" value="1"/>
</dbReference>
<feature type="compositionally biased region" description="Basic and acidic residues" evidence="2">
    <location>
        <begin position="314"/>
        <end position="393"/>
    </location>
</feature>
<feature type="compositionally biased region" description="Basic and acidic residues" evidence="2">
    <location>
        <begin position="448"/>
        <end position="459"/>
    </location>
</feature>
<name>A0A7R9HWA3_9NEOP</name>
<feature type="compositionally biased region" description="Basic and acidic residues" evidence="2">
    <location>
        <begin position="710"/>
        <end position="740"/>
    </location>
</feature>
<sequence>MLLEKDSWFLSRSAKSAKNETITQFLQLCIFPRCTFTAADAMYCAKFVLTIHSLKTANFSTLLCYDRLFCDITYSVTSCTENEANRYGRFLCAMLETVMRWHAEKATFEKFRVSNQFSEATDHVGYENYRHVCHKWHYKITKAMVVCLDSKDYVQIRNALIILIKILPYFPVLAKLGQIIERKIEKVKDEEKNQRQDLFILATSYIGQLKAKAGTMIRENDFHQMGEKASKSAEINVAKLDTSSSTQPLTTSKQVNGEIKQEKDRSTDKHVAIEKTKESSSREGKERSERKSASRQQSETISLIKSGGGTIVIENKRDSTPGSSKEKQDKIKDKDYEGKEKASKKEERREENEREKRSKERKEEKAAQREERLALREASQREERVSQRDDRTYRMSSGNMKDDVRYNTGIERYYGSMDRAHYYPRDMPHDERDLSSLSNSSSGSAHHRSQEPPEVEREVKRRKLDGSSSSKKERGIHPSGGFSISVWRCVYAASCRGSCVAELSSWKSVSVSIFSGLDDRSTAGPTATQSQRFTLALGSNHTHIVHTSLMVEDVVTCSILPLLRPPTNLVQEARQYAHLKGLKLSSLCTGKYIDGQEVWWDTASRLDIPVFVFISVFSPHQDSNLDLPIISGLVRCKSSTLDHAATKAGEKSCSVSMVRPDRRQSWDHLSYSRAANPPFPSNFCHPQSSKHEERKQQQLLEAISAAAVMEKPEKKERGSKSKDKSLRDKGVTDEEKELRKERKLGRKRDRAEEALLIAEQKRRKEEEKGWKQTLIMSFISRGIAAFYPLIHFNPSLLLGGLTKTPPMTSPINSCRQPD</sequence>
<evidence type="ECO:0000256" key="2">
    <source>
        <dbReference type="SAM" id="MobiDB-lite"/>
    </source>
</evidence>
<feature type="compositionally biased region" description="Basic and acidic residues" evidence="2">
    <location>
        <begin position="259"/>
        <end position="292"/>
    </location>
</feature>
<protein>
    <recommendedName>
        <fullName evidence="3">THO complex subunitTHOC2 C-terminal domain-containing protein</fullName>
    </recommendedName>
</protein>
<feature type="region of interest" description="Disordered" evidence="2">
    <location>
        <begin position="671"/>
        <end position="746"/>
    </location>
</feature>
<feature type="compositionally biased region" description="Low complexity" evidence="2">
    <location>
        <begin position="435"/>
        <end position="444"/>
    </location>
</feature>